<dbReference type="InterPro" id="IPR036875">
    <property type="entry name" value="Znf_CCHC_sf"/>
</dbReference>
<gene>
    <name evidence="4" type="ORF">Tci_517979</name>
</gene>
<comment type="caution">
    <text evidence="4">The sequence shown here is derived from an EMBL/GenBank/DDBJ whole genome shotgun (WGS) entry which is preliminary data.</text>
</comment>
<organism evidence="4">
    <name type="scientific">Tanacetum cinerariifolium</name>
    <name type="common">Dalmatian daisy</name>
    <name type="synonym">Chrysanthemum cinerariifolium</name>
    <dbReference type="NCBI Taxonomy" id="118510"/>
    <lineage>
        <taxon>Eukaryota</taxon>
        <taxon>Viridiplantae</taxon>
        <taxon>Streptophyta</taxon>
        <taxon>Embryophyta</taxon>
        <taxon>Tracheophyta</taxon>
        <taxon>Spermatophyta</taxon>
        <taxon>Magnoliopsida</taxon>
        <taxon>eudicotyledons</taxon>
        <taxon>Gunneridae</taxon>
        <taxon>Pentapetalae</taxon>
        <taxon>asterids</taxon>
        <taxon>campanulids</taxon>
        <taxon>Asterales</taxon>
        <taxon>Asteraceae</taxon>
        <taxon>Asteroideae</taxon>
        <taxon>Anthemideae</taxon>
        <taxon>Anthemidinae</taxon>
        <taxon>Tanacetum</taxon>
    </lineage>
</organism>
<dbReference type="GO" id="GO:0003676">
    <property type="term" value="F:nucleic acid binding"/>
    <property type="evidence" value="ECO:0007669"/>
    <property type="project" value="InterPro"/>
</dbReference>
<dbReference type="PROSITE" id="PS50158">
    <property type="entry name" value="ZF_CCHC"/>
    <property type="match status" value="1"/>
</dbReference>
<sequence length="577" mass="65069">MGIPNEHQLKFNSIKDAKQLLEAVEKRFGGNAAAKKTNKADLDTMSMNDLYNNLKVYKPEFKRMSSSSSSRQNIAFVSSSNNNSSSTNGTINIAQAVNTANGVSIASAQVNAAYSTNIDNLSDVVICSFFSSQPSSPQLVHEDLEIIHPDDMEEMEEMDLRWFDKSNVECYNCHRRKHFARECRALRNQDNKHKEISRRSVLVETTNSTALVSCDAKFVNKPVVENSNAKSSKEETKAVMNNDDAPINTARQVNASHSKTTMNAARSMSYLSKTAHSTVKRLVHKNATFKNSNVNQKVNTVRGKKFNTARPKAVFNAVKGNNSNVVKASACWVWKPKTKVLDHVSKHNTASITLKKFDYVDAQEAVNIACYVQNRVLVVKPHNKTPYEIFYVRTPTLNFMRPFGYPVTILNTIDHLGTFNGKADEGFFIGYSLNSKAFRVFKSKTRRVEEKLHIRFSESTPNVVGSRPDWLFDIDALTRTMNYEPIVEDPKSSHDDRSKPSSDDGKMVDEDPSKENECKDQEKEDNVNSTNNVNIVGLTVNVAGINKDNKLPFNQTYLLWKMLGYLIFQMMMKMMVL</sequence>
<evidence type="ECO:0000256" key="2">
    <source>
        <dbReference type="SAM" id="MobiDB-lite"/>
    </source>
</evidence>
<keyword evidence="1" id="KW-0863">Zinc-finger</keyword>
<reference evidence="4" key="1">
    <citation type="journal article" date="2019" name="Sci. Rep.">
        <title>Draft genome of Tanacetum cinerariifolium, the natural source of mosquito coil.</title>
        <authorList>
            <person name="Yamashiro T."/>
            <person name="Shiraishi A."/>
            <person name="Satake H."/>
            <person name="Nakayama K."/>
        </authorList>
    </citation>
    <scope>NUCLEOTIDE SEQUENCE</scope>
</reference>
<evidence type="ECO:0000256" key="1">
    <source>
        <dbReference type="PROSITE-ProRule" id="PRU00047"/>
    </source>
</evidence>
<feature type="domain" description="CCHC-type" evidence="3">
    <location>
        <begin position="170"/>
        <end position="184"/>
    </location>
</feature>
<dbReference type="GO" id="GO:0008270">
    <property type="term" value="F:zinc ion binding"/>
    <property type="evidence" value="ECO:0007669"/>
    <property type="project" value="UniProtKB-KW"/>
</dbReference>
<dbReference type="EMBL" id="BKCJ010281539">
    <property type="protein sequence ID" value="GEZ46006.1"/>
    <property type="molecule type" value="Genomic_DNA"/>
</dbReference>
<proteinExistence type="predicted"/>
<dbReference type="Gene3D" id="4.10.60.10">
    <property type="entry name" value="Zinc finger, CCHC-type"/>
    <property type="match status" value="1"/>
</dbReference>
<protein>
    <submittedName>
        <fullName evidence="4">Ribonuclease H-like domain-containing protein</fullName>
    </submittedName>
</protein>
<dbReference type="Pfam" id="PF25597">
    <property type="entry name" value="SH3_retrovirus"/>
    <property type="match status" value="1"/>
</dbReference>
<feature type="region of interest" description="Disordered" evidence="2">
    <location>
        <begin position="485"/>
        <end position="530"/>
    </location>
</feature>
<keyword evidence="1" id="KW-0479">Metal-binding</keyword>
<dbReference type="InterPro" id="IPR001878">
    <property type="entry name" value="Znf_CCHC"/>
</dbReference>
<keyword evidence="1" id="KW-0862">Zinc</keyword>
<evidence type="ECO:0000313" key="4">
    <source>
        <dbReference type="EMBL" id="GEZ46006.1"/>
    </source>
</evidence>
<accession>A0A699I9X5</accession>
<dbReference type="SUPFAM" id="SSF57756">
    <property type="entry name" value="Retrovirus zinc finger-like domains"/>
    <property type="match status" value="1"/>
</dbReference>
<evidence type="ECO:0000259" key="3">
    <source>
        <dbReference type="PROSITE" id="PS50158"/>
    </source>
</evidence>
<dbReference type="InterPro" id="IPR057670">
    <property type="entry name" value="SH3_retrovirus"/>
</dbReference>
<name>A0A699I9X5_TANCI</name>
<feature type="compositionally biased region" description="Basic and acidic residues" evidence="2">
    <location>
        <begin position="488"/>
        <end position="526"/>
    </location>
</feature>
<dbReference type="AlphaFoldDB" id="A0A699I9X5"/>